<reference evidence="3" key="1">
    <citation type="journal article" date="2021" name="bioRxiv">
        <title>Whole Genome Assembly and Annotation of Northern Wild Rice, Zizania palustris L., Supports a Whole Genome Duplication in the Zizania Genus.</title>
        <authorList>
            <person name="Haas M."/>
            <person name="Kono T."/>
            <person name="Macchietto M."/>
            <person name="Millas R."/>
            <person name="McGilp L."/>
            <person name="Shao M."/>
            <person name="Duquette J."/>
            <person name="Hirsch C.N."/>
            <person name="Kimball J."/>
        </authorList>
    </citation>
    <scope>NUCLEOTIDE SEQUENCE</scope>
    <source>
        <tissue evidence="3">Fresh leaf tissue</tissue>
    </source>
</reference>
<organism evidence="3 4">
    <name type="scientific">Zizania palustris</name>
    <name type="common">Northern wild rice</name>
    <dbReference type="NCBI Taxonomy" id="103762"/>
    <lineage>
        <taxon>Eukaryota</taxon>
        <taxon>Viridiplantae</taxon>
        <taxon>Streptophyta</taxon>
        <taxon>Embryophyta</taxon>
        <taxon>Tracheophyta</taxon>
        <taxon>Spermatophyta</taxon>
        <taxon>Magnoliopsida</taxon>
        <taxon>Liliopsida</taxon>
        <taxon>Poales</taxon>
        <taxon>Poaceae</taxon>
        <taxon>BOP clade</taxon>
        <taxon>Oryzoideae</taxon>
        <taxon>Oryzeae</taxon>
        <taxon>Zizaniinae</taxon>
        <taxon>Zizania</taxon>
    </lineage>
</organism>
<keyword evidence="4" id="KW-1185">Reference proteome</keyword>
<accession>A0A8J5WM57</accession>
<name>A0A8J5WM57_ZIZPA</name>
<comment type="caution">
    <text evidence="3">The sequence shown here is derived from an EMBL/GenBank/DDBJ whole genome shotgun (WGS) entry which is preliminary data.</text>
</comment>
<dbReference type="EMBL" id="JAAALK010000081">
    <property type="protein sequence ID" value="KAG8091054.1"/>
    <property type="molecule type" value="Genomic_DNA"/>
</dbReference>
<reference evidence="3" key="2">
    <citation type="submission" date="2021-02" db="EMBL/GenBank/DDBJ databases">
        <authorList>
            <person name="Kimball J.A."/>
            <person name="Haas M.W."/>
            <person name="Macchietto M."/>
            <person name="Kono T."/>
            <person name="Duquette J."/>
            <person name="Shao M."/>
        </authorList>
    </citation>
    <scope>NUCLEOTIDE SEQUENCE</scope>
    <source>
        <tissue evidence="3">Fresh leaf tissue</tissue>
    </source>
</reference>
<feature type="region of interest" description="Disordered" evidence="1">
    <location>
        <begin position="47"/>
        <end position="66"/>
    </location>
</feature>
<evidence type="ECO:0000313" key="4">
    <source>
        <dbReference type="Proteomes" id="UP000729402"/>
    </source>
</evidence>
<feature type="transmembrane region" description="Helical" evidence="2">
    <location>
        <begin position="176"/>
        <end position="195"/>
    </location>
</feature>
<protein>
    <submittedName>
        <fullName evidence="3">Uncharacterized protein</fullName>
    </submittedName>
</protein>
<keyword evidence="2" id="KW-1133">Transmembrane helix</keyword>
<dbReference type="Proteomes" id="UP000729402">
    <property type="component" value="Unassembled WGS sequence"/>
</dbReference>
<evidence type="ECO:0000313" key="3">
    <source>
        <dbReference type="EMBL" id="KAG8091054.1"/>
    </source>
</evidence>
<evidence type="ECO:0000256" key="1">
    <source>
        <dbReference type="SAM" id="MobiDB-lite"/>
    </source>
</evidence>
<keyword evidence="2" id="KW-0472">Membrane</keyword>
<gene>
    <name evidence="3" type="ORF">GUJ93_ZPchr0011g27850</name>
</gene>
<evidence type="ECO:0000256" key="2">
    <source>
        <dbReference type="SAM" id="Phobius"/>
    </source>
</evidence>
<proteinExistence type="predicted"/>
<dbReference type="AlphaFoldDB" id="A0A8J5WM57"/>
<keyword evidence="2" id="KW-0812">Transmembrane</keyword>
<sequence>MQRSWKEWEQGIVFSLSSASKSSRHTAHSACLASAAFVSGRARTASREAPIGAAGRTPLTTTRPGSLRRRNRAGNRIVKYSTPSRITGVSVMLGFPCSSSIVNGRIYSKREAVRGGFGVGIHHQIGLIGGRPRWIRNRNPSSCRIELSSSVEALHIDRVRGMGIDRAPNSPRRLEGGIMFSGAIVWSVVSILSSIGQDGFGFFVGCDEV</sequence>